<evidence type="ECO:0000256" key="1">
    <source>
        <dbReference type="ARBA" id="ARBA00008005"/>
    </source>
</evidence>
<dbReference type="Proteomes" id="UP000604737">
    <property type="component" value="Unassembled WGS sequence"/>
</dbReference>
<feature type="domain" description="Tail sheath protein subtilisin-like" evidence="2">
    <location>
        <begin position="203"/>
        <end position="362"/>
    </location>
</feature>
<comment type="similarity">
    <text evidence="1">Belongs to the myoviridae tail sheath protein family.</text>
</comment>
<dbReference type="InterPro" id="IPR035089">
    <property type="entry name" value="Phage_sheath_subtilisin"/>
</dbReference>
<sequence>MISFDNIPAGWRVPGAQVEISNVRAGQDLSLQPYRVLLIAQALAEVVPGLYRCTSADQVIAQCGDGSQLAGMATAYFAANQTTETWYYPLQDVEDAVAAVWTATITGPASGDGALVLDLAGDIVRVGVLAGDDTATMAQAVVAAVAAVPGVMFTTALTAGTGVTFTARNAGAAGNGMTLDLNPDADDVLPAGVSVAISQTVQGVTNPDLSEVVAAMGDVQFNIIAHPYTDAASLRLLDQELESRWEPPRQIEGMAVSAVIESFDDLADLGDGQNSPNHIIVGTPAMPSAVWRVAGGTAGRLAFSASQDTARPFQTLTLPGLRGPKPAAQLTGTENNLLLHDGISTLATMTDRTVAIQRLITTYRTNALGAADASYLDPNTRLTLAAIRYDWRNYVLNKLLGGRYKVGKDGTKFGAGQPVMTPKGLEAEAVSRFKLWMDRGWVQDLETFKTNLHAEIDSADPTHLNLLMVPDLVVPLLMVGTRIEFVRG</sequence>
<dbReference type="RefSeq" id="WP_189459405.1">
    <property type="nucleotide sequence ID" value="NZ_BMYO01000003.1"/>
</dbReference>
<gene>
    <name evidence="3" type="ORF">GCM10007350_13340</name>
</gene>
<evidence type="ECO:0000313" key="3">
    <source>
        <dbReference type="EMBL" id="GHD60386.1"/>
    </source>
</evidence>
<dbReference type="Pfam" id="PF04984">
    <property type="entry name" value="Phage_sheath_1"/>
    <property type="match status" value="1"/>
</dbReference>
<reference evidence="4" key="1">
    <citation type="journal article" date="2019" name="Int. J. Syst. Evol. Microbiol.">
        <title>The Global Catalogue of Microorganisms (GCM) 10K type strain sequencing project: providing services to taxonomists for standard genome sequencing and annotation.</title>
        <authorList>
            <consortium name="The Broad Institute Genomics Platform"/>
            <consortium name="The Broad Institute Genome Sequencing Center for Infectious Disease"/>
            <person name="Wu L."/>
            <person name="Ma J."/>
        </authorList>
    </citation>
    <scope>NUCLEOTIDE SEQUENCE [LARGE SCALE GENOMIC DNA]</scope>
    <source>
        <strain evidence="4">KCTC 23701</strain>
    </source>
</reference>
<protein>
    <submittedName>
        <fullName evidence="3">Tail protein</fullName>
    </submittedName>
</protein>
<evidence type="ECO:0000259" key="2">
    <source>
        <dbReference type="Pfam" id="PF04984"/>
    </source>
</evidence>
<name>A0ABQ3GXU8_9NEIS</name>
<keyword evidence="4" id="KW-1185">Reference proteome</keyword>
<accession>A0ABQ3GXU8</accession>
<comment type="caution">
    <text evidence="3">The sequence shown here is derived from an EMBL/GenBank/DDBJ whole genome shotgun (WGS) entry which is preliminary data.</text>
</comment>
<proteinExistence type="inferred from homology"/>
<evidence type="ECO:0000313" key="4">
    <source>
        <dbReference type="Proteomes" id="UP000604737"/>
    </source>
</evidence>
<dbReference type="EMBL" id="BMYO01000003">
    <property type="protein sequence ID" value="GHD60386.1"/>
    <property type="molecule type" value="Genomic_DNA"/>
</dbReference>
<organism evidence="3 4">
    <name type="scientific">Jeongeupia chitinilytica</name>
    <dbReference type="NCBI Taxonomy" id="1041641"/>
    <lineage>
        <taxon>Bacteria</taxon>
        <taxon>Pseudomonadati</taxon>
        <taxon>Pseudomonadota</taxon>
        <taxon>Betaproteobacteria</taxon>
        <taxon>Neisseriales</taxon>
        <taxon>Chitinibacteraceae</taxon>
        <taxon>Jeongeupia</taxon>
    </lineage>
</organism>